<keyword evidence="5" id="KW-0460">Magnesium</keyword>
<evidence type="ECO:0000313" key="7">
    <source>
        <dbReference type="EMBL" id="QUE51179.1"/>
    </source>
</evidence>
<name>A0A975IZH1_9BACT</name>
<dbReference type="GO" id="GO:0016874">
    <property type="term" value="F:ligase activity"/>
    <property type="evidence" value="ECO:0007669"/>
    <property type="project" value="UniProtKB-KW"/>
</dbReference>
<dbReference type="EMBL" id="CP073100">
    <property type="protein sequence ID" value="QUE51179.1"/>
    <property type="molecule type" value="Genomic_DNA"/>
</dbReference>
<dbReference type="InterPro" id="IPR016185">
    <property type="entry name" value="PreATP-grasp_dom_sf"/>
</dbReference>
<dbReference type="SUPFAM" id="SSF56059">
    <property type="entry name" value="Glutathione synthetase ATP-binding domain-like"/>
    <property type="match status" value="1"/>
</dbReference>
<keyword evidence="8" id="KW-1185">Reference proteome</keyword>
<evidence type="ECO:0000256" key="3">
    <source>
        <dbReference type="ARBA" id="ARBA00022741"/>
    </source>
</evidence>
<keyword evidence="2" id="KW-0479">Metal-binding</keyword>
<dbReference type="Proteomes" id="UP000676169">
    <property type="component" value="Chromosome"/>
</dbReference>
<keyword evidence="1" id="KW-0436">Ligase</keyword>
<organism evidence="7 8">
    <name type="scientific">Luteolibacter ambystomatis</name>
    <dbReference type="NCBI Taxonomy" id="2824561"/>
    <lineage>
        <taxon>Bacteria</taxon>
        <taxon>Pseudomonadati</taxon>
        <taxon>Verrucomicrobiota</taxon>
        <taxon>Verrucomicrobiia</taxon>
        <taxon>Verrucomicrobiales</taxon>
        <taxon>Verrucomicrobiaceae</taxon>
        <taxon>Luteolibacter</taxon>
    </lineage>
</organism>
<reference evidence="7" key="1">
    <citation type="submission" date="2021-04" db="EMBL/GenBank/DDBJ databases">
        <title>Luteolibacter sp. 32A isolated from the skin of an Anderson's salamander (Ambystoma andersonii).</title>
        <authorList>
            <person name="Spergser J."/>
            <person name="Busse H.-J."/>
        </authorList>
    </citation>
    <scope>NUCLEOTIDE SEQUENCE</scope>
    <source>
        <strain evidence="7">32A</strain>
    </source>
</reference>
<dbReference type="GO" id="GO:0046872">
    <property type="term" value="F:metal ion binding"/>
    <property type="evidence" value="ECO:0007669"/>
    <property type="project" value="UniProtKB-KW"/>
</dbReference>
<evidence type="ECO:0000256" key="5">
    <source>
        <dbReference type="ARBA" id="ARBA00022842"/>
    </source>
</evidence>
<evidence type="ECO:0000313" key="8">
    <source>
        <dbReference type="Proteomes" id="UP000676169"/>
    </source>
</evidence>
<evidence type="ECO:0000259" key="6">
    <source>
        <dbReference type="Pfam" id="PF03738"/>
    </source>
</evidence>
<feature type="domain" description="Glutathionylspermidine synthase pre-ATP-grasp-like" evidence="6">
    <location>
        <begin position="17"/>
        <end position="379"/>
    </location>
</feature>
<dbReference type="AlphaFoldDB" id="A0A975IZH1"/>
<dbReference type="GO" id="GO:0005524">
    <property type="term" value="F:ATP binding"/>
    <property type="evidence" value="ECO:0007669"/>
    <property type="project" value="UniProtKB-KW"/>
</dbReference>
<dbReference type="SUPFAM" id="SSF52440">
    <property type="entry name" value="PreATP-grasp domain"/>
    <property type="match status" value="1"/>
</dbReference>
<accession>A0A975IZH1</accession>
<gene>
    <name evidence="7" type="ORF">KBB96_20290</name>
</gene>
<proteinExistence type="predicted"/>
<evidence type="ECO:0000256" key="2">
    <source>
        <dbReference type="ARBA" id="ARBA00022723"/>
    </source>
</evidence>
<evidence type="ECO:0000256" key="1">
    <source>
        <dbReference type="ARBA" id="ARBA00022598"/>
    </source>
</evidence>
<dbReference type="Gene3D" id="3.30.1490.330">
    <property type="match status" value="1"/>
</dbReference>
<dbReference type="InterPro" id="IPR005494">
    <property type="entry name" value="GSPS_pre-ATP-grasp-like_dom"/>
</dbReference>
<dbReference type="RefSeq" id="WP_211631318.1">
    <property type="nucleotide sequence ID" value="NZ_CP073100.1"/>
</dbReference>
<dbReference type="Pfam" id="PF03738">
    <property type="entry name" value="GSP_synth"/>
    <property type="match status" value="1"/>
</dbReference>
<keyword evidence="3" id="KW-0547">Nucleotide-binding</keyword>
<dbReference type="KEGG" id="lamb:KBB96_20290"/>
<sequence>MPDHPIRIQERLRRHNWKQRVEDAGLTWHSADDQPYWAEGRHVTLSLAAAEVLEDAANELHQLCLRACDEIIARGWWDRLSIPAAAIPLIEASWGEGDVSLYGRFDLAWNGQGPPKLLEYNADTPTSLLEASVIQWQWLEDTAPHLDQLNSLHEALIERWSLFPEPVIHFTCVWDSHEDRQTIAYLAETAEQAGKETVLLGMHELGVHPEGYFTDLEERRIQRLFKLYPWEWMAAEDFFRHIPPHRALFTEPIWKMLLSNKGLLPILWELNPGHPLLLPASLDFTDLQRAGIDRYVSKPLLGREGANVRIFESGRITADSSGDFTDSPLVYQQKADLLQNGSRSCVWGAWMIGDTCRGLSVREDDGPITRNTSRFLAHVLEG</sequence>
<protein>
    <submittedName>
        <fullName evidence="7">Glutathionylspermidine synthase family protein</fullName>
    </submittedName>
</protein>
<keyword evidence="4" id="KW-0067">ATP-binding</keyword>
<evidence type="ECO:0000256" key="4">
    <source>
        <dbReference type="ARBA" id="ARBA00022840"/>
    </source>
</evidence>